<feature type="domain" description="Glycosyl transferase family 1" evidence="4">
    <location>
        <begin position="385"/>
        <end position="556"/>
    </location>
</feature>
<evidence type="ECO:0000256" key="2">
    <source>
        <dbReference type="ARBA" id="ARBA00022679"/>
    </source>
</evidence>
<evidence type="ECO:0000259" key="5">
    <source>
        <dbReference type="Pfam" id="PF13439"/>
    </source>
</evidence>
<dbReference type="AlphaFoldDB" id="A0A4V3B300"/>
<dbReference type="PANTHER" id="PTHR12526">
    <property type="entry name" value="GLYCOSYLTRANSFERASE"/>
    <property type="match status" value="1"/>
</dbReference>
<evidence type="ECO:0000256" key="1">
    <source>
        <dbReference type="ARBA" id="ARBA00022676"/>
    </source>
</evidence>
<dbReference type="RefSeq" id="WP_133410101.1">
    <property type="nucleotide sequence ID" value="NZ_SMZT01000003.1"/>
</dbReference>
<dbReference type="EMBL" id="SMZT01000003">
    <property type="protein sequence ID" value="TDL42809.1"/>
    <property type="molecule type" value="Genomic_DNA"/>
</dbReference>
<evidence type="ECO:0000313" key="6">
    <source>
        <dbReference type="EMBL" id="TDL42809.1"/>
    </source>
</evidence>
<keyword evidence="1" id="KW-0328">Glycosyltransferase</keyword>
<dbReference type="CDD" id="cd03801">
    <property type="entry name" value="GT4_PimA-like"/>
    <property type="match status" value="1"/>
</dbReference>
<dbReference type="InterPro" id="IPR001296">
    <property type="entry name" value="Glyco_trans_1"/>
</dbReference>
<organism evidence="6 7">
    <name type="scientific">Kocuria rosea</name>
    <name type="common">Deinococcus erythromyxa</name>
    <name type="synonym">Micrococcus rubens</name>
    <dbReference type="NCBI Taxonomy" id="1275"/>
    <lineage>
        <taxon>Bacteria</taxon>
        <taxon>Bacillati</taxon>
        <taxon>Actinomycetota</taxon>
        <taxon>Actinomycetes</taxon>
        <taxon>Micrococcales</taxon>
        <taxon>Micrococcaceae</taxon>
        <taxon>Kocuria</taxon>
    </lineage>
</organism>
<protein>
    <submittedName>
        <fullName evidence="6">Glycosyltransferase family 1 protein</fullName>
    </submittedName>
</protein>
<dbReference type="Pfam" id="PF13439">
    <property type="entry name" value="Glyco_transf_4"/>
    <property type="match status" value="1"/>
</dbReference>
<evidence type="ECO:0000313" key="7">
    <source>
        <dbReference type="Proteomes" id="UP000295163"/>
    </source>
</evidence>
<comment type="caution">
    <text evidence="6">The sequence shown here is derived from an EMBL/GenBank/DDBJ whole genome shotgun (WGS) entry which is preliminary data.</text>
</comment>
<feature type="compositionally biased region" description="Basic and acidic residues" evidence="3">
    <location>
        <begin position="57"/>
        <end position="67"/>
    </location>
</feature>
<accession>A0A4V3B300</accession>
<dbReference type="InterPro" id="IPR028098">
    <property type="entry name" value="Glyco_trans_4-like_N"/>
</dbReference>
<dbReference type="GeneID" id="64347395"/>
<dbReference type="Gene3D" id="3.40.50.2000">
    <property type="entry name" value="Glycogen Phosphorylase B"/>
    <property type="match status" value="2"/>
</dbReference>
<sequence>MPHTPRPLSPDDEPEAFWLPAARALPAGAARPAARALLRSPWPEAGAAVARTLGPDPRAERQLERRLGRARRRRPAPGAARRLAEAALSAGRVAEADRFLALVPPGTSDLAGTRARRHRHVGRISEAVVELRRAVAAGRATPGERRRLLHYEDDLRLLSGWRPALTPVVGYRPEAASVLHVLAEAPPRARGRRAPRHHSLLSATVAQGWAVTAVTRPGPVPADGRSHGPSPEVLDGVSYHRILPARRALLPTARLQQEAQALLELALRARPAVLHTTSRPGNGLVTRAVAEALGIPWVYEVRELPADRWAASRPAEAATSERHRLDCAREAEVLAAAADVVATSRAMGERVRALTRALPAGPVPVRVAPPAVDGPYLADPRPLREARRVLGLPETARVVGAVADLVEHEGLDDLLRAAALVRADVPELLVVVVGEGPAQRELERLAAELGLGDRVRFTGRVPDEQVVQYHQAFDVFVVARKDRPVTRAAAPTESVEALATGTPVVASRLPVLAETVADGITGMLTPPEEPETLATVLRMMLECPAVRRCLGGEGRRRVVPGRTWHGVAAAAAEAYDHVTGRAGTEEASA</sequence>
<evidence type="ECO:0000256" key="3">
    <source>
        <dbReference type="SAM" id="MobiDB-lite"/>
    </source>
</evidence>
<feature type="region of interest" description="Disordered" evidence="3">
    <location>
        <begin position="50"/>
        <end position="80"/>
    </location>
</feature>
<evidence type="ECO:0000259" key="4">
    <source>
        <dbReference type="Pfam" id="PF00534"/>
    </source>
</evidence>
<keyword evidence="2 6" id="KW-0808">Transferase</keyword>
<name>A0A4V3B300_KOCRO</name>
<feature type="domain" description="Glycosyltransferase subfamily 4-like N-terminal" evidence="5">
    <location>
        <begin position="199"/>
        <end position="373"/>
    </location>
</feature>
<dbReference type="Pfam" id="PF00534">
    <property type="entry name" value="Glycos_transf_1"/>
    <property type="match status" value="1"/>
</dbReference>
<dbReference type="SUPFAM" id="SSF53756">
    <property type="entry name" value="UDP-Glycosyltransferase/glycogen phosphorylase"/>
    <property type="match status" value="1"/>
</dbReference>
<reference evidence="6 7" key="1">
    <citation type="submission" date="2019-03" db="EMBL/GenBank/DDBJ databases">
        <title>Genome Sequencing and Assembly of Various Microbes Isolated from Partially Reclaimed Soil and Acid Mine Drainage (AMD) Site.</title>
        <authorList>
            <person name="Steinbock B."/>
            <person name="Bechtold R."/>
            <person name="Sevigny J.L."/>
            <person name="Thomas D."/>
            <person name="Cuthill L.R."/>
            <person name="Aveiro Johannsen E.J."/>
            <person name="Thomas K."/>
            <person name="Ghosh A."/>
        </authorList>
    </citation>
    <scope>NUCLEOTIDE SEQUENCE [LARGE SCALE GENOMIC DNA]</scope>
    <source>
        <strain evidence="6 7">S-A3</strain>
    </source>
</reference>
<dbReference type="Proteomes" id="UP000295163">
    <property type="component" value="Unassembled WGS sequence"/>
</dbReference>
<gene>
    <name evidence="6" type="ORF">E2R59_08195</name>
</gene>
<dbReference type="GO" id="GO:0016757">
    <property type="term" value="F:glycosyltransferase activity"/>
    <property type="evidence" value="ECO:0007669"/>
    <property type="project" value="UniProtKB-KW"/>
</dbReference>
<proteinExistence type="predicted"/>
<dbReference type="PANTHER" id="PTHR12526:SF510">
    <property type="entry name" value="D-INOSITOL 3-PHOSPHATE GLYCOSYLTRANSFERASE"/>
    <property type="match status" value="1"/>
</dbReference>